<gene>
    <name evidence="1" type="ORF">C8P64_1394</name>
</gene>
<name>A0A2T6AGE8_9FLAO</name>
<comment type="caution">
    <text evidence="1">The sequence shown here is derived from an EMBL/GenBank/DDBJ whole genome shotgun (WGS) entry which is preliminary data.</text>
</comment>
<evidence type="ECO:0000313" key="2">
    <source>
        <dbReference type="Proteomes" id="UP000244174"/>
    </source>
</evidence>
<dbReference type="RefSeq" id="WP_108171349.1">
    <property type="nucleotide sequence ID" value="NZ_QBKQ01000002.1"/>
</dbReference>
<dbReference type="AlphaFoldDB" id="A0A2T6AGE8"/>
<dbReference type="EMBL" id="QBKQ01000002">
    <property type="protein sequence ID" value="PTX42872.1"/>
    <property type="molecule type" value="Genomic_DNA"/>
</dbReference>
<dbReference type="Proteomes" id="UP000244174">
    <property type="component" value="Unassembled WGS sequence"/>
</dbReference>
<evidence type="ECO:0000313" key="1">
    <source>
        <dbReference type="EMBL" id="PTX42872.1"/>
    </source>
</evidence>
<reference evidence="1 2" key="1">
    <citation type="submission" date="2018-04" db="EMBL/GenBank/DDBJ databases">
        <title>Genomic Encyclopedia of Archaeal and Bacterial Type Strains, Phase II (KMG-II): from individual species to whole genera.</title>
        <authorList>
            <person name="Goeker M."/>
        </authorList>
    </citation>
    <scope>NUCLEOTIDE SEQUENCE [LARGE SCALE GENOMIC DNA]</scope>
    <source>
        <strain evidence="1 2">DSM 23082</strain>
    </source>
</reference>
<accession>A0A2T6AGE8</accession>
<organism evidence="1 2">
    <name type="scientific">Christiangramia gaetbulicola</name>
    <dbReference type="NCBI Taxonomy" id="703340"/>
    <lineage>
        <taxon>Bacteria</taxon>
        <taxon>Pseudomonadati</taxon>
        <taxon>Bacteroidota</taxon>
        <taxon>Flavobacteriia</taxon>
        <taxon>Flavobacteriales</taxon>
        <taxon>Flavobacteriaceae</taxon>
        <taxon>Christiangramia</taxon>
    </lineage>
</organism>
<sequence>MKTTKKENFLLIENEGGDLTNFASELTKHHSDFKDENVVVDLDKAKNLDSKELLAFLELSNVHRNDNKSFVLVTDAVGIDDLPEELVVVPTLQEAEDMIQMDEIQRDLGF</sequence>
<dbReference type="InterPro" id="IPR036513">
    <property type="entry name" value="STAS_dom_sf"/>
</dbReference>
<protein>
    <submittedName>
        <fullName evidence="1">Uncharacterized protein</fullName>
    </submittedName>
</protein>
<proteinExistence type="predicted"/>
<dbReference type="Gene3D" id="3.30.750.24">
    <property type="entry name" value="STAS domain"/>
    <property type="match status" value="1"/>
</dbReference>
<dbReference type="OrthoDB" id="1442602at2"/>
<keyword evidence="2" id="KW-1185">Reference proteome</keyword>